<dbReference type="CDD" id="cd06127">
    <property type="entry name" value="DEDDh"/>
    <property type="match status" value="1"/>
</dbReference>
<dbReference type="InterPro" id="IPR014016">
    <property type="entry name" value="UvrD-like_ATP-bd"/>
</dbReference>
<feature type="domain" description="UvrD-like helicase ATP-binding" evidence="13">
    <location>
        <begin position="9"/>
        <end position="340"/>
    </location>
</feature>
<comment type="similarity">
    <text evidence="1">Belongs to the helicase family. UvrD subfamily.</text>
</comment>
<dbReference type="STRING" id="28134.SAMN05444288_1622"/>
<dbReference type="InterPro" id="IPR027417">
    <property type="entry name" value="P-loop_NTPase"/>
</dbReference>
<organism evidence="15 16">
    <name type="scientific">Hoylesella oralis ATCC 33269</name>
    <dbReference type="NCBI Taxonomy" id="873533"/>
    <lineage>
        <taxon>Bacteria</taxon>
        <taxon>Pseudomonadati</taxon>
        <taxon>Bacteroidota</taxon>
        <taxon>Bacteroidia</taxon>
        <taxon>Bacteroidales</taxon>
        <taxon>Prevotellaceae</taxon>
        <taxon>Hoylesella</taxon>
    </lineage>
</organism>
<dbReference type="GO" id="GO:0000725">
    <property type="term" value="P:recombinational repair"/>
    <property type="evidence" value="ECO:0007669"/>
    <property type="project" value="TreeGrafter"/>
</dbReference>
<keyword evidence="2 12" id="KW-0547">Nucleotide-binding</keyword>
<keyword evidence="16" id="KW-1185">Reference proteome</keyword>
<dbReference type="EMBL" id="AEPE02000004">
    <property type="protein sequence ID" value="EFZ37193.1"/>
    <property type="molecule type" value="Genomic_DNA"/>
</dbReference>
<dbReference type="SUPFAM" id="SSF53098">
    <property type="entry name" value="Ribonuclease H-like"/>
    <property type="match status" value="1"/>
</dbReference>
<evidence type="ECO:0000256" key="12">
    <source>
        <dbReference type="PROSITE-ProRule" id="PRU00560"/>
    </source>
</evidence>
<dbReference type="GO" id="GO:0003677">
    <property type="term" value="F:DNA binding"/>
    <property type="evidence" value="ECO:0007669"/>
    <property type="project" value="UniProtKB-KW"/>
</dbReference>
<evidence type="ECO:0000256" key="4">
    <source>
        <dbReference type="ARBA" id="ARBA00022806"/>
    </source>
</evidence>
<dbReference type="eggNOG" id="COG0210">
    <property type="taxonomic scope" value="Bacteria"/>
</dbReference>
<gene>
    <name evidence="15" type="primary">dnaQ</name>
    <name evidence="15" type="ORF">HMPREF0663_11251</name>
</gene>
<evidence type="ECO:0000256" key="10">
    <source>
        <dbReference type="ARBA" id="ARBA00034923"/>
    </source>
</evidence>
<dbReference type="EC" id="5.6.2.4" evidence="9"/>
<evidence type="ECO:0000256" key="11">
    <source>
        <dbReference type="ARBA" id="ARBA00048988"/>
    </source>
</evidence>
<dbReference type="InterPro" id="IPR000212">
    <property type="entry name" value="DNA_helicase_UvrD/REP"/>
</dbReference>
<dbReference type="Pfam" id="PF13361">
    <property type="entry name" value="UvrD_C"/>
    <property type="match status" value="1"/>
</dbReference>
<sequence>MITNNDRTWTPDACQLEVIRAQGGYHLVLAPPGCGKTQILTERIRTAHDAGTDYADMLCLTFTNRAARGMKERIRTHLGDRSVEEVYVGNVHRFCSKFLYDNGIIPAESSVIDDDDAISILARYLDEDEYAVSANFTRRRQYAEVIQLAGFMHQIACNHPRSLRMHPECITQNDVTAMRRICAVQRMPFDAKAMTDIFEHTDVYFETAKSDAYDFGTQQIIGVLLRKMSLACHYKSYKQSNKLLDFEDLLMLSYDALRADLAAQYKRYSWIQVDEVQDLNPLQLAIVDALTATEGVTTVYLGDEQQAIFSFMGAKTDTLGVLKERCNGNIHHLNVNHRSPAYLLEVFNDYAEQVLRIDKALLPVTTYAPCRLGDELRLVDCNVVETELHEVADIVGRLFLNDDTETTAIIVNSNSDADAMSEVLRKQRMPHFKVSGADLFSSSEVKQLFAHLNILANENNFIAWARMLKGLHVFESNAASRNFMRALLDRAMLPTDFLLYENSTYVQDFYEEYENREIVIFDTETTGLSVFEDDILQIAAVTICRGEVVRGSEFKVFIATEREIPRKLGDIDNPIIEEMKHNRLLGHAEALQLFMNYVGDRTLLGHNADYDYHILDYNLRRYLPQVSLAERCPKYFDSLKLIRLLEPDLREYKLKYLLSVLHLEGENSHLADADVHATCNVVAHCYRKAADIIGSQRQFIVQKRVQERAEVLRKRYVQQYLQARRTLYLRPTEGQPAMVGVLVGFYRYMLSERLMEPVDNLNRIVSYLCADMIDVSAAPSLAEQLSAYSMQLNTLKEADLCGSSAIDDRIFVTTVHKAKGLEFDNVVIFDAVEGRYPNYFNKDNPIMVAEDARKFYVAMSRAKKRLYVAYSSVRIDYHNRPQPRQLTRFMQPIAKYFTT</sequence>
<evidence type="ECO:0000259" key="14">
    <source>
        <dbReference type="PROSITE" id="PS51217"/>
    </source>
</evidence>
<dbReference type="GO" id="GO:0043138">
    <property type="term" value="F:3'-5' DNA helicase activity"/>
    <property type="evidence" value="ECO:0007669"/>
    <property type="project" value="UniProtKB-EC"/>
</dbReference>
<feature type="binding site" evidence="12">
    <location>
        <begin position="30"/>
        <end position="37"/>
    </location>
    <ligand>
        <name>ATP</name>
        <dbReference type="ChEBI" id="CHEBI:30616"/>
    </ligand>
</feature>
<dbReference type="Pfam" id="PF00580">
    <property type="entry name" value="UvrD-helicase"/>
    <property type="match status" value="1"/>
</dbReference>
<dbReference type="InterPro" id="IPR036397">
    <property type="entry name" value="RNaseH_sf"/>
</dbReference>
<proteinExistence type="inferred from homology"/>
<keyword evidence="7" id="KW-0413">Isomerase</keyword>
<comment type="caution">
    <text evidence="15">The sequence shown here is derived from an EMBL/GenBank/DDBJ whole genome shotgun (WGS) entry which is preliminary data.</text>
</comment>
<dbReference type="AlphaFoldDB" id="E7RQ00"/>
<keyword evidence="6" id="KW-0238">DNA-binding</keyword>
<dbReference type="InterPro" id="IPR012337">
    <property type="entry name" value="RNaseH-like_sf"/>
</dbReference>
<dbReference type="InterPro" id="IPR013986">
    <property type="entry name" value="DExx_box_DNA_helicase_dom_sf"/>
</dbReference>
<protein>
    <recommendedName>
        <fullName evidence="9">DNA 3'-5' helicase</fullName>
        <ecNumber evidence="9">5.6.2.4</ecNumber>
    </recommendedName>
    <alternativeName>
        <fullName evidence="10">DNA 3'-5' helicase II</fullName>
    </alternativeName>
</protein>
<evidence type="ECO:0000256" key="7">
    <source>
        <dbReference type="ARBA" id="ARBA00023235"/>
    </source>
</evidence>
<dbReference type="Pfam" id="PF00929">
    <property type="entry name" value="RNase_T"/>
    <property type="match status" value="1"/>
</dbReference>
<evidence type="ECO:0000256" key="3">
    <source>
        <dbReference type="ARBA" id="ARBA00022801"/>
    </source>
</evidence>
<dbReference type="Gene3D" id="1.10.486.10">
    <property type="entry name" value="PCRA, domain 4"/>
    <property type="match status" value="1"/>
</dbReference>
<dbReference type="Gene3D" id="3.40.50.300">
    <property type="entry name" value="P-loop containing nucleotide triphosphate hydrolases"/>
    <property type="match status" value="4"/>
</dbReference>
<dbReference type="SMART" id="SM00479">
    <property type="entry name" value="EXOIII"/>
    <property type="match status" value="1"/>
</dbReference>
<evidence type="ECO:0000256" key="1">
    <source>
        <dbReference type="ARBA" id="ARBA00009922"/>
    </source>
</evidence>
<evidence type="ECO:0000256" key="8">
    <source>
        <dbReference type="ARBA" id="ARBA00034617"/>
    </source>
</evidence>
<dbReference type="GO" id="GO:0004527">
    <property type="term" value="F:exonuclease activity"/>
    <property type="evidence" value="ECO:0007669"/>
    <property type="project" value="UniProtKB-ARBA"/>
</dbReference>
<dbReference type="InterPro" id="IPR013520">
    <property type="entry name" value="Ribonucl_H"/>
</dbReference>
<evidence type="ECO:0000256" key="2">
    <source>
        <dbReference type="ARBA" id="ARBA00022741"/>
    </source>
</evidence>
<feature type="domain" description="UvrD-like helicase C-terminal" evidence="14">
    <location>
        <begin position="345"/>
        <end position="820"/>
    </location>
</feature>
<dbReference type="Proteomes" id="UP000005580">
    <property type="component" value="Unassembled WGS sequence"/>
</dbReference>
<dbReference type="GO" id="GO:0005524">
    <property type="term" value="F:ATP binding"/>
    <property type="evidence" value="ECO:0007669"/>
    <property type="project" value="UniProtKB-UniRule"/>
</dbReference>
<evidence type="ECO:0000313" key="16">
    <source>
        <dbReference type="Proteomes" id="UP000005580"/>
    </source>
</evidence>
<evidence type="ECO:0000256" key="5">
    <source>
        <dbReference type="ARBA" id="ARBA00022840"/>
    </source>
</evidence>
<dbReference type="PANTHER" id="PTHR11070">
    <property type="entry name" value="UVRD / RECB / PCRA DNA HELICASE FAMILY MEMBER"/>
    <property type="match status" value="1"/>
</dbReference>
<evidence type="ECO:0000256" key="9">
    <source>
        <dbReference type="ARBA" id="ARBA00034808"/>
    </source>
</evidence>
<evidence type="ECO:0000259" key="13">
    <source>
        <dbReference type="PROSITE" id="PS51198"/>
    </source>
</evidence>
<evidence type="ECO:0000313" key="15">
    <source>
        <dbReference type="EMBL" id="EFZ37193.1"/>
    </source>
</evidence>
<dbReference type="PROSITE" id="PS51217">
    <property type="entry name" value="UVRD_HELICASE_CTER"/>
    <property type="match status" value="1"/>
</dbReference>
<reference evidence="15" key="1">
    <citation type="submission" date="2011-01" db="EMBL/GenBank/DDBJ databases">
        <authorList>
            <person name="Muzny D."/>
            <person name="Qin X."/>
            <person name="Buhay C."/>
            <person name="Dugan-Rocha S."/>
            <person name="Ding Y."/>
            <person name="Chen G."/>
            <person name="Hawes A."/>
            <person name="Holder M."/>
            <person name="Jhangiani S."/>
            <person name="Johnson A."/>
            <person name="Khan Z."/>
            <person name="Li Z."/>
            <person name="Liu W."/>
            <person name="Liu X."/>
            <person name="Perez L."/>
            <person name="Shen H."/>
            <person name="Wang Q."/>
            <person name="Watt J."/>
            <person name="Xi L."/>
            <person name="Xin Y."/>
            <person name="Zhou J."/>
            <person name="Deng J."/>
            <person name="Jiang H."/>
            <person name="Liu Y."/>
            <person name="Qu J."/>
            <person name="Song X.-Z."/>
            <person name="Zhang L."/>
            <person name="Villasana D."/>
            <person name="Johnson A."/>
            <person name="Liu J."/>
            <person name="Liyanage D."/>
            <person name="Lorensuhewa L."/>
            <person name="Robinson T."/>
            <person name="Song A."/>
            <person name="Song B.-B."/>
            <person name="Dinh H."/>
            <person name="Thornton R."/>
            <person name="Coyle M."/>
            <person name="Francisco L."/>
            <person name="Jackson L."/>
            <person name="Javaid M."/>
            <person name="Korchina V."/>
            <person name="Kovar C."/>
            <person name="Mata R."/>
            <person name="Mathew T."/>
            <person name="Ngo R."/>
            <person name="Nguyen L."/>
            <person name="Nguyen N."/>
            <person name="Okwuonu G."/>
            <person name="Ongeri F."/>
            <person name="Pham C."/>
            <person name="Simmons D."/>
            <person name="Wilczek-Boney K."/>
            <person name="Hale W."/>
            <person name="Jakkamsetti A."/>
            <person name="Pham P."/>
            <person name="Ruth R."/>
            <person name="San Lucas F."/>
            <person name="Warren J."/>
            <person name="Zhang J."/>
            <person name="Zhao Z."/>
            <person name="Zhou C."/>
            <person name="Zhu D."/>
            <person name="Lee S."/>
            <person name="Bess C."/>
            <person name="Blankenburg K."/>
            <person name="Forbes L."/>
            <person name="Fu Q."/>
            <person name="Gubbala S."/>
            <person name="Hirani K."/>
            <person name="Jayaseelan J.C."/>
            <person name="Lara F."/>
            <person name="Munidasa M."/>
            <person name="Palculict T."/>
            <person name="Patil S."/>
            <person name="Pu L.-L."/>
            <person name="Saada N."/>
            <person name="Tang L."/>
            <person name="Weissenberger G."/>
            <person name="Zhu Y."/>
            <person name="Hemphill L."/>
            <person name="Shang Y."/>
            <person name="Youmans B."/>
            <person name="Ayvaz T."/>
            <person name="Ross M."/>
            <person name="Santibanez J."/>
            <person name="Aqrawi P."/>
            <person name="Gross S."/>
            <person name="Joshi V."/>
            <person name="Fowler G."/>
            <person name="Nazareth L."/>
            <person name="Reid J."/>
            <person name="Worley K."/>
            <person name="Petrosino J."/>
            <person name="Highlander S."/>
            <person name="Gibbs R."/>
        </authorList>
    </citation>
    <scope>NUCLEOTIDE SEQUENCE [LARGE SCALE GENOMIC DNA]</scope>
    <source>
        <strain evidence="15">ATCC 33269</strain>
    </source>
</reference>
<dbReference type="SUPFAM" id="SSF52540">
    <property type="entry name" value="P-loop containing nucleoside triphosphate hydrolases"/>
    <property type="match status" value="1"/>
</dbReference>
<dbReference type="HOGENOM" id="CLU_309912_0_0_10"/>
<keyword evidence="5 12" id="KW-0067">ATP-binding</keyword>
<name>E7RQ00_9BACT</name>
<evidence type="ECO:0000256" key="6">
    <source>
        <dbReference type="ARBA" id="ARBA00023125"/>
    </source>
</evidence>
<dbReference type="PROSITE" id="PS51198">
    <property type="entry name" value="UVRD_HELICASE_ATP_BIND"/>
    <property type="match status" value="1"/>
</dbReference>
<dbReference type="GO" id="GO:0016887">
    <property type="term" value="F:ATP hydrolysis activity"/>
    <property type="evidence" value="ECO:0007669"/>
    <property type="project" value="RHEA"/>
</dbReference>
<comment type="catalytic activity">
    <reaction evidence="11">
        <text>ATP + H2O = ADP + phosphate + H(+)</text>
        <dbReference type="Rhea" id="RHEA:13065"/>
        <dbReference type="ChEBI" id="CHEBI:15377"/>
        <dbReference type="ChEBI" id="CHEBI:15378"/>
        <dbReference type="ChEBI" id="CHEBI:30616"/>
        <dbReference type="ChEBI" id="CHEBI:43474"/>
        <dbReference type="ChEBI" id="CHEBI:456216"/>
        <dbReference type="EC" id="5.6.2.4"/>
    </reaction>
</comment>
<keyword evidence="4 12" id="KW-0347">Helicase</keyword>
<comment type="catalytic activity">
    <reaction evidence="8">
        <text>Couples ATP hydrolysis with the unwinding of duplex DNA by translocating in the 3'-5' direction.</text>
        <dbReference type="EC" id="5.6.2.4"/>
    </reaction>
</comment>
<keyword evidence="3 12" id="KW-0378">Hydrolase</keyword>
<accession>E7RQ00</accession>
<dbReference type="Gene3D" id="3.30.420.10">
    <property type="entry name" value="Ribonuclease H-like superfamily/Ribonuclease H"/>
    <property type="match status" value="1"/>
</dbReference>
<dbReference type="InterPro" id="IPR014017">
    <property type="entry name" value="DNA_helicase_UvrD-like_C"/>
</dbReference>
<dbReference type="RefSeq" id="WP_004368534.1">
    <property type="nucleotide sequence ID" value="NZ_GL833118.1"/>
</dbReference>
<dbReference type="Gene3D" id="1.10.10.160">
    <property type="match status" value="2"/>
</dbReference>
<dbReference type="PANTHER" id="PTHR11070:SF2">
    <property type="entry name" value="ATP-DEPENDENT DNA HELICASE SRS2"/>
    <property type="match status" value="1"/>
</dbReference>